<accession>A0A4Q4NW08</accession>
<sequence length="250" mass="28280">MTLIEIVEGPKQDNAVKLDVLKDMKERLNTMVNGMINEHSDRSSELSELIEKLRLDEPTTTTEAKASSPDPRESLKNMVKNARDNCEIAHKLNVSALIEQRKKASEQRKAELNALGTIQQLHKADVEDIDSKRGFALDLLCSPTTESIGKTLMDECESGMARQNIYNDILAVEVERIEKRFAEIWEPLSLGYLRERRAYLHLLAILEYQAISGVDPSFNITKSAMGRYIQEVYADQQKLLAMATRSKIVS</sequence>
<dbReference type="Proteomes" id="UP000291422">
    <property type="component" value="Unassembled WGS sequence"/>
</dbReference>
<comment type="caution">
    <text evidence="1">The sequence shown here is derived from an EMBL/GenBank/DDBJ whole genome shotgun (WGS) entry which is preliminary data.</text>
</comment>
<dbReference type="VEuPathDB" id="FungiDB:CC77DRAFT_1078502"/>
<dbReference type="EMBL" id="PDXD01000001">
    <property type="protein sequence ID" value="RYN83414.1"/>
    <property type="molecule type" value="Genomic_DNA"/>
</dbReference>
<proteinExistence type="predicted"/>
<dbReference type="AlphaFoldDB" id="A0A4Q4NW08"/>
<gene>
    <name evidence="1" type="ORF">AA0117_g1571</name>
</gene>
<reference evidence="2" key="1">
    <citation type="journal article" date="2019" name="bioRxiv">
        <title>Genomics, evolutionary history and diagnostics of the Alternaria alternata species group including apple and Asian pear pathotypes.</title>
        <authorList>
            <person name="Armitage A.D."/>
            <person name="Cockerton H.M."/>
            <person name="Sreenivasaprasad S."/>
            <person name="Woodhall J.W."/>
            <person name="Lane C.R."/>
            <person name="Harrison R.J."/>
            <person name="Clarkson J.P."/>
        </authorList>
    </citation>
    <scope>NUCLEOTIDE SEQUENCE [LARGE SCALE GENOMIC DNA]</scope>
    <source>
        <strain evidence="2">FERA 1177</strain>
    </source>
</reference>
<evidence type="ECO:0000313" key="2">
    <source>
        <dbReference type="Proteomes" id="UP000291422"/>
    </source>
</evidence>
<evidence type="ECO:0000313" key="1">
    <source>
        <dbReference type="EMBL" id="RYN83414.1"/>
    </source>
</evidence>
<organism evidence="1 2">
    <name type="scientific">Alternaria alternata</name>
    <name type="common">Alternaria rot fungus</name>
    <name type="synonym">Torula alternata</name>
    <dbReference type="NCBI Taxonomy" id="5599"/>
    <lineage>
        <taxon>Eukaryota</taxon>
        <taxon>Fungi</taxon>
        <taxon>Dikarya</taxon>
        <taxon>Ascomycota</taxon>
        <taxon>Pezizomycotina</taxon>
        <taxon>Dothideomycetes</taxon>
        <taxon>Pleosporomycetidae</taxon>
        <taxon>Pleosporales</taxon>
        <taxon>Pleosporineae</taxon>
        <taxon>Pleosporaceae</taxon>
        <taxon>Alternaria</taxon>
        <taxon>Alternaria sect. Alternaria</taxon>
        <taxon>Alternaria alternata complex</taxon>
    </lineage>
</organism>
<name>A0A4Q4NW08_ALTAL</name>
<protein>
    <submittedName>
        <fullName evidence="1">Uncharacterized protein</fullName>
    </submittedName>
</protein>